<evidence type="ECO:0000313" key="2">
    <source>
        <dbReference type="Proteomes" id="UP001530293"/>
    </source>
</evidence>
<gene>
    <name evidence="1" type="ORF">ACHAWU_005512</name>
</gene>
<proteinExistence type="predicted"/>
<evidence type="ECO:0000313" key="1">
    <source>
        <dbReference type="EMBL" id="KAL3769560.1"/>
    </source>
</evidence>
<dbReference type="Proteomes" id="UP001530293">
    <property type="component" value="Unassembled WGS sequence"/>
</dbReference>
<sequence length="652" mass="73311">MAVAAPHHALHGDGVNFAFFTLLWSKGDDGDWKKEARAELSGDDNRFSARGIIGGMTKAKGKGEEHNNPTILRVPDTVVFLFGQPHQWYFTSNNGGPDRDKTTILRKRRSNLTLANIEEVFLNKAGEVGDDDVVAYFIGANGDNDAITAEGHTSIDASSAAVDNETLSSIEYFNKKSLQEFLQSERNNKSGILQRFILPHGGSHNSHIRAIWTPKLCILDRRRTKQNLHDNRFALYERCITFDGPDIYSVSLPLQGTILAKRVEGICKDIVHHIAGVIAEGARGCSRGMSTSSSKNCANNTFFHVARMVVDFKVDGNGRIWILWSNSIRLQSVSEDNRMKLTEPSTHEIEPLNMDKLVRLPSSIKLTQAPNHNANIKLENKLSSVTCPSCNNHDVNQHFQPVSYKTIIQHYEKTLEMLNESDDSHPTKTWPPHDRFIKAAGNVGFGSLPQQLARDRETYPTRKYSNETHTIPPIIRELHPRLQVNGYNTYRQDPLFLLKTAYVCETCFLSFAHMASTSFTHVTRPIQPFESDKRVHYAVPKVEPETLGDNGKNVNTQSSNIHHVSILGNDFGNVPEFPPAIMEPPPVRRCFDANKTFMRNTLFNTMPTYFPINDCARKSLGHMIDSQQMVENAKRAEVQVATASKNPYEENM</sequence>
<organism evidence="1 2">
    <name type="scientific">Discostella pseudostelligera</name>
    <dbReference type="NCBI Taxonomy" id="259834"/>
    <lineage>
        <taxon>Eukaryota</taxon>
        <taxon>Sar</taxon>
        <taxon>Stramenopiles</taxon>
        <taxon>Ochrophyta</taxon>
        <taxon>Bacillariophyta</taxon>
        <taxon>Coscinodiscophyceae</taxon>
        <taxon>Thalassiosirophycidae</taxon>
        <taxon>Stephanodiscales</taxon>
        <taxon>Stephanodiscaceae</taxon>
        <taxon>Discostella</taxon>
    </lineage>
</organism>
<keyword evidence="2" id="KW-1185">Reference proteome</keyword>
<dbReference type="AlphaFoldDB" id="A0ABD3NA39"/>
<dbReference type="EMBL" id="JALLBG020000054">
    <property type="protein sequence ID" value="KAL3769560.1"/>
    <property type="molecule type" value="Genomic_DNA"/>
</dbReference>
<protein>
    <submittedName>
        <fullName evidence="1">Uncharacterized protein</fullName>
    </submittedName>
</protein>
<comment type="caution">
    <text evidence="1">The sequence shown here is derived from an EMBL/GenBank/DDBJ whole genome shotgun (WGS) entry which is preliminary data.</text>
</comment>
<reference evidence="1 2" key="1">
    <citation type="submission" date="2024-10" db="EMBL/GenBank/DDBJ databases">
        <title>Updated reference genomes for cyclostephanoid diatoms.</title>
        <authorList>
            <person name="Roberts W.R."/>
            <person name="Alverson A.J."/>
        </authorList>
    </citation>
    <scope>NUCLEOTIDE SEQUENCE [LARGE SCALE GENOMIC DNA]</scope>
    <source>
        <strain evidence="1 2">AJA232-27</strain>
    </source>
</reference>
<name>A0ABD3NA39_9STRA</name>
<accession>A0ABD3NA39</accession>